<sequence>MGDSYRPPPRPKREQRPPPAASLAGRVTFNSGGGGENYVDSYRPGAPPSDRASGAQFTFSSQHTAPRFPPAPPADSARRRRHVPGVGFRKNGARRDQQRPFPHQKPAPHERALLRARTGTSPERPLGVTQGCNRFRDLDELSSSETSMSIDDDENRSTDSDEADQPKKKVPRVPTSASDGNAPPRWSNPDPYTVLPPPETTGKKKDFVQLIRKAKIQAAEKTKVENAVTANEDFISFGDDEDKPKEAAASKGAYSMAGSLNDITANWTSMAIPRDSRQHAGIAGLPARPPLPARPKRKRDESIGDVLPEWQTRTSSNPAPWCKNKDYASKLLSKGVSDYDRMLMLLHNEILDFGDYVLPGGHEHNVRMEMVGRIERCVAGRGAVFPGSCRIKCFGSFPTHMYLPTADMDLVLVSDQHFHGGPKIFDVERRRQVSSVLYTAERLLRRSRIATATQVIAKAKVPIIKFVDVATGIKVDLSMENLTGVAAQQTFKQWKDKESDLATLVVLVKQFLFMRGLNDVHTGGLGGFSITCLVYAFLRTARSREESEGIVNLGKLFMGFLDFWGNQFQLATQRLVMHTDPPTIVPKDTIGVDGREERPDRLSIQDPNNPENNVSGGSNRVEHIFRLFSEAHKVLEQRLRIVDLSGVSILETIIGGNYDSYEQQWRRIGRR</sequence>
<dbReference type="GO" id="GO:1990817">
    <property type="term" value="F:poly(A) RNA polymerase activity"/>
    <property type="evidence" value="ECO:0007669"/>
    <property type="project" value="UniProtKB-EC"/>
</dbReference>
<evidence type="ECO:0000259" key="6">
    <source>
        <dbReference type="Pfam" id="PF03828"/>
    </source>
</evidence>
<name>A0A6A6JCV8_WESOR</name>
<keyword evidence="3" id="KW-0479">Metal-binding</keyword>
<dbReference type="GO" id="GO:0046872">
    <property type="term" value="F:metal ion binding"/>
    <property type="evidence" value="ECO:0007669"/>
    <property type="project" value="UniProtKB-KW"/>
</dbReference>
<evidence type="ECO:0000256" key="4">
    <source>
        <dbReference type="ARBA" id="ARBA00022842"/>
    </source>
</evidence>
<dbReference type="InterPro" id="IPR054708">
    <property type="entry name" value="MTPAP-like_central"/>
</dbReference>
<dbReference type="AlphaFoldDB" id="A0A6A6JCV8"/>
<dbReference type="InterPro" id="IPR043519">
    <property type="entry name" value="NT_sf"/>
</dbReference>
<proteinExistence type="inferred from homology"/>
<comment type="similarity">
    <text evidence="1">Belongs to the DNA polymerase type-B-like family.</text>
</comment>
<evidence type="ECO:0000313" key="8">
    <source>
        <dbReference type="EMBL" id="KAF2274105.1"/>
    </source>
</evidence>
<dbReference type="Gene3D" id="3.30.460.10">
    <property type="entry name" value="Beta Polymerase, domain 2"/>
    <property type="match status" value="1"/>
</dbReference>
<dbReference type="EC" id="2.7.7.19" evidence="2"/>
<evidence type="ECO:0000256" key="3">
    <source>
        <dbReference type="ARBA" id="ARBA00022723"/>
    </source>
</evidence>
<dbReference type="PANTHER" id="PTHR23092:SF15">
    <property type="entry name" value="INACTIVE NON-CANONICAL POLY(A) RNA POLYMERASE PROTEIN TRF4-2-RELATED"/>
    <property type="match status" value="1"/>
</dbReference>
<dbReference type="InterPro" id="IPR045862">
    <property type="entry name" value="Trf4-like"/>
</dbReference>
<dbReference type="RefSeq" id="XP_033651644.1">
    <property type="nucleotide sequence ID" value="XM_033800382.1"/>
</dbReference>
<evidence type="ECO:0000256" key="1">
    <source>
        <dbReference type="ARBA" id="ARBA00008593"/>
    </source>
</evidence>
<dbReference type="EMBL" id="ML986505">
    <property type="protein sequence ID" value="KAF2274105.1"/>
    <property type="molecule type" value="Genomic_DNA"/>
</dbReference>
<feature type="domain" description="Poly(A) RNA polymerase mitochondrial-like central palm" evidence="7">
    <location>
        <begin position="346"/>
        <end position="494"/>
    </location>
</feature>
<keyword evidence="9" id="KW-1185">Reference proteome</keyword>
<reference evidence="8" key="1">
    <citation type="journal article" date="2020" name="Stud. Mycol.">
        <title>101 Dothideomycetes genomes: a test case for predicting lifestyles and emergence of pathogens.</title>
        <authorList>
            <person name="Haridas S."/>
            <person name="Albert R."/>
            <person name="Binder M."/>
            <person name="Bloem J."/>
            <person name="Labutti K."/>
            <person name="Salamov A."/>
            <person name="Andreopoulos B."/>
            <person name="Baker S."/>
            <person name="Barry K."/>
            <person name="Bills G."/>
            <person name="Bluhm B."/>
            <person name="Cannon C."/>
            <person name="Castanera R."/>
            <person name="Culley D."/>
            <person name="Daum C."/>
            <person name="Ezra D."/>
            <person name="Gonzalez J."/>
            <person name="Henrissat B."/>
            <person name="Kuo A."/>
            <person name="Liang C."/>
            <person name="Lipzen A."/>
            <person name="Lutzoni F."/>
            <person name="Magnuson J."/>
            <person name="Mondo S."/>
            <person name="Nolan M."/>
            <person name="Ohm R."/>
            <person name="Pangilinan J."/>
            <person name="Park H.-J."/>
            <person name="Ramirez L."/>
            <person name="Alfaro M."/>
            <person name="Sun H."/>
            <person name="Tritt A."/>
            <person name="Yoshinaga Y."/>
            <person name="Zwiers L.-H."/>
            <person name="Turgeon B."/>
            <person name="Goodwin S."/>
            <person name="Spatafora J."/>
            <person name="Crous P."/>
            <person name="Grigoriev I."/>
        </authorList>
    </citation>
    <scope>NUCLEOTIDE SEQUENCE</scope>
    <source>
        <strain evidence="8">CBS 379.55</strain>
    </source>
</reference>
<dbReference type="Gene3D" id="1.10.1410.10">
    <property type="match status" value="1"/>
</dbReference>
<dbReference type="GO" id="GO:0031123">
    <property type="term" value="P:RNA 3'-end processing"/>
    <property type="evidence" value="ECO:0007669"/>
    <property type="project" value="TreeGrafter"/>
</dbReference>
<dbReference type="GO" id="GO:0003729">
    <property type="term" value="F:mRNA binding"/>
    <property type="evidence" value="ECO:0007669"/>
    <property type="project" value="TreeGrafter"/>
</dbReference>
<dbReference type="GO" id="GO:0005730">
    <property type="term" value="C:nucleolus"/>
    <property type="evidence" value="ECO:0007669"/>
    <property type="project" value="TreeGrafter"/>
</dbReference>
<dbReference type="PANTHER" id="PTHR23092">
    <property type="entry name" value="POLY(A) RNA POLYMERASE"/>
    <property type="match status" value="1"/>
</dbReference>
<feature type="domain" description="PAP-associated" evidence="6">
    <location>
        <begin position="552"/>
        <end position="612"/>
    </location>
</feature>
<dbReference type="GO" id="GO:0031499">
    <property type="term" value="C:TRAMP complex"/>
    <property type="evidence" value="ECO:0007669"/>
    <property type="project" value="TreeGrafter"/>
</dbReference>
<dbReference type="SUPFAM" id="SSF81301">
    <property type="entry name" value="Nucleotidyltransferase"/>
    <property type="match status" value="1"/>
</dbReference>
<evidence type="ECO:0000256" key="5">
    <source>
        <dbReference type="SAM" id="MobiDB-lite"/>
    </source>
</evidence>
<dbReference type="Proteomes" id="UP000800097">
    <property type="component" value="Unassembled WGS sequence"/>
</dbReference>
<feature type="region of interest" description="Disordered" evidence="5">
    <location>
        <begin position="281"/>
        <end position="306"/>
    </location>
</feature>
<feature type="compositionally biased region" description="Polar residues" evidence="5">
    <location>
        <begin position="55"/>
        <end position="64"/>
    </location>
</feature>
<protein>
    <recommendedName>
        <fullName evidence="2">polynucleotide adenylyltransferase</fullName>
        <ecNumber evidence="2">2.7.7.19</ecNumber>
    </recommendedName>
</protein>
<dbReference type="Pfam" id="PF22600">
    <property type="entry name" value="MTPAP-like_central"/>
    <property type="match status" value="1"/>
</dbReference>
<dbReference type="InterPro" id="IPR002058">
    <property type="entry name" value="PAP_assoc"/>
</dbReference>
<dbReference type="Pfam" id="PF03828">
    <property type="entry name" value="PAP_assoc"/>
    <property type="match status" value="1"/>
</dbReference>
<dbReference type="OrthoDB" id="273917at2759"/>
<evidence type="ECO:0000259" key="7">
    <source>
        <dbReference type="Pfam" id="PF22600"/>
    </source>
</evidence>
<feature type="region of interest" description="Disordered" evidence="5">
    <location>
        <begin position="1"/>
        <end position="201"/>
    </location>
</feature>
<accession>A0A6A6JCV8</accession>
<feature type="region of interest" description="Disordered" evidence="5">
    <location>
        <begin position="598"/>
        <end position="617"/>
    </location>
</feature>
<dbReference type="GeneID" id="54553557"/>
<evidence type="ECO:0000256" key="2">
    <source>
        <dbReference type="ARBA" id="ARBA00012388"/>
    </source>
</evidence>
<organism evidence="8 9">
    <name type="scientific">Westerdykella ornata</name>
    <dbReference type="NCBI Taxonomy" id="318751"/>
    <lineage>
        <taxon>Eukaryota</taxon>
        <taxon>Fungi</taxon>
        <taxon>Dikarya</taxon>
        <taxon>Ascomycota</taxon>
        <taxon>Pezizomycotina</taxon>
        <taxon>Dothideomycetes</taxon>
        <taxon>Pleosporomycetidae</taxon>
        <taxon>Pleosporales</taxon>
        <taxon>Sporormiaceae</taxon>
        <taxon>Westerdykella</taxon>
    </lineage>
</organism>
<dbReference type="GO" id="GO:0043634">
    <property type="term" value="P:polyadenylation-dependent ncRNA catabolic process"/>
    <property type="evidence" value="ECO:0007669"/>
    <property type="project" value="TreeGrafter"/>
</dbReference>
<dbReference type="CDD" id="cd05402">
    <property type="entry name" value="NT_PAP_TUTase"/>
    <property type="match status" value="1"/>
</dbReference>
<gene>
    <name evidence="8" type="ORF">EI97DRAFT_451909</name>
</gene>
<feature type="compositionally biased region" description="Basic and acidic residues" evidence="5">
    <location>
        <begin position="155"/>
        <end position="167"/>
    </location>
</feature>
<dbReference type="GO" id="GO:0010605">
    <property type="term" value="P:negative regulation of macromolecule metabolic process"/>
    <property type="evidence" value="ECO:0007669"/>
    <property type="project" value="UniProtKB-ARBA"/>
</dbReference>
<keyword evidence="4" id="KW-0460">Magnesium</keyword>
<feature type="compositionally biased region" description="Polar residues" evidence="5">
    <location>
        <begin position="605"/>
        <end position="617"/>
    </location>
</feature>
<dbReference type="SUPFAM" id="SSF81631">
    <property type="entry name" value="PAP/OAS1 substrate-binding domain"/>
    <property type="match status" value="1"/>
</dbReference>
<evidence type="ECO:0000313" key="9">
    <source>
        <dbReference type="Proteomes" id="UP000800097"/>
    </source>
</evidence>